<keyword evidence="15" id="KW-1185">Reference proteome</keyword>
<dbReference type="GO" id="GO:0046872">
    <property type="term" value="F:metal ion binding"/>
    <property type="evidence" value="ECO:0007669"/>
    <property type="project" value="UniProtKB-KW"/>
</dbReference>
<dbReference type="InterPro" id="IPR045032">
    <property type="entry name" value="PEL"/>
</dbReference>
<dbReference type="InterPro" id="IPR002022">
    <property type="entry name" value="Pec_lyase"/>
</dbReference>
<dbReference type="PROSITE" id="PS51257">
    <property type="entry name" value="PROKAR_LIPOPROTEIN"/>
    <property type="match status" value="1"/>
</dbReference>
<comment type="subcellular location">
    <subcellularLocation>
        <location evidence="2">Secreted</location>
        <location evidence="2">Cell wall</location>
    </subcellularLocation>
</comment>
<accession>A0A7J7CKX0</accession>
<comment type="similarity">
    <text evidence="4 12">Belongs to the polysaccharide lyase 1 family.</text>
</comment>
<evidence type="ECO:0000256" key="9">
    <source>
        <dbReference type="ARBA" id="ARBA00022837"/>
    </source>
</evidence>
<keyword evidence="9 12" id="KW-0106">Calcium</keyword>
<dbReference type="PRINTS" id="PR00807">
    <property type="entry name" value="AMBALLERGEN"/>
</dbReference>
<dbReference type="Pfam" id="PF04431">
    <property type="entry name" value="Pec_lyase_N"/>
    <property type="match status" value="1"/>
</dbReference>
<dbReference type="OrthoDB" id="1637350at2759"/>
<evidence type="ECO:0000313" key="15">
    <source>
        <dbReference type="Proteomes" id="UP000593562"/>
    </source>
</evidence>
<dbReference type="PANTHER" id="PTHR31683">
    <property type="entry name" value="PECTATE LYASE 18-RELATED"/>
    <property type="match status" value="1"/>
</dbReference>
<dbReference type="SUPFAM" id="SSF51126">
    <property type="entry name" value="Pectin lyase-like"/>
    <property type="match status" value="1"/>
</dbReference>
<keyword evidence="6" id="KW-0964">Secreted</keyword>
<organism evidence="14 15">
    <name type="scientific">Tripterygium wilfordii</name>
    <name type="common">Thunder God vine</name>
    <dbReference type="NCBI Taxonomy" id="458696"/>
    <lineage>
        <taxon>Eukaryota</taxon>
        <taxon>Viridiplantae</taxon>
        <taxon>Streptophyta</taxon>
        <taxon>Embryophyta</taxon>
        <taxon>Tracheophyta</taxon>
        <taxon>Spermatophyta</taxon>
        <taxon>Magnoliopsida</taxon>
        <taxon>eudicotyledons</taxon>
        <taxon>Gunneridae</taxon>
        <taxon>Pentapetalae</taxon>
        <taxon>rosids</taxon>
        <taxon>fabids</taxon>
        <taxon>Celastrales</taxon>
        <taxon>Celastraceae</taxon>
        <taxon>Tripterygium</taxon>
    </lineage>
</organism>
<dbReference type="InParanoid" id="A0A7J7CKX0"/>
<comment type="cofactor">
    <cofactor evidence="12">
        <name>Ca(2+)</name>
        <dbReference type="ChEBI" id="CHEBI:29108"/>
    </cofactor>
    <text evidence="12">Binds 1 Ca(2+) ion. Required for its activity.</text>
</comment>
<dbReference type="InterPro" id="IPR007524">
    <property type="entry name" value="Pec_lyase_N"/>
</dbReference>
<dbReference type="Gene3D" id="2.160.20.10">
    <property type="entry name" value="Single-stranded right-handed beta-helix, Pectin lyase-like"/>
    <property type="match status" value="1"/>
</dbReference>
<comment type="catalytic activity">
    <reaction evidence="1 12">
        <text>Eliminative cleavage of (1-&gt;4)-alpha-D-galacturonan to give oligosaccharides with 4-deoxy-alpha-D-galact-4-enuronosyl groups at their non-reducing ends.</text>
        <dbReference type="EC" id="4.2.2.2"/>
    </reaction>
</comment>
<dbReference type="SMART" id="SM00656">
    <property type="entry name" value="Amb_all"/>
    <property type="match status" value="1"/>
</dbReference>
<keyword evidence="6" id="KW-0134">Cell wall</keyword>
<evidence type="ECO:0000256" key="5">
    <source>
        <dbReference type="ARBA" id="ARBA00012272"/>
    </source>
</evidence>
<evidence type="ECO:0000259" key="13">
    <source>
        <dbReference type="SMART" id="SM00656"/>
    </source>
</evidence>
<evidence type="ECO:0000256" key="8">
    <source>
        <dbReference type="ARBA" id="ARBA00022729"/>
    </source>
</evidence>
<feature type="domain" description="Pectate lyase" evidence="13">
    <location>
        <begin position="165"/>
        <end position="362"/>
    </location>
</feature>
<sequence>MDAVKPCRLLSAVVLVVACLIQFIGAQNIAHFDEVWQKRAHEAKKASQAAYHPNPSEVTNQLNHHIHQTYKGHNNTRRHLRKYEGQCLATNPIDRCWRCDKNWAQNRKKLAGCALGFGRRATGGKDGKFYTVTDPSDNDLVNPKPGTLRHAVTRPEPLWIIFAHHMVIRLSEELIVTSHKTIDGRGAQVFIINGGQITLQFVKNIIIHSLHIRDIKAGNGGTIRDSIDHFGSRTRSDGDGISIYGSSDIWIDHISMSNCMDGMIDVIMASTAITISNCHFTHHNDVMLFGGSDSYSDDQVMQITLVFNHFGQGLVQRMPRCRWGFIHVVNNDYTHWLMYAIGGSKNPTILSQGNRFIAPPNKNCKEVTKRDYSPESVWKSWNWRSEGDLMMNGAFFVQSGRPVKPPNKKDMIKAKPGTFVTRLTRFSGTLNCAPNKPC</sequence>
<keyword evidence="10" id="KW-0325">Glycoprotein</keyword>
<reference evidence="14 15" key="1">
    <citation type="journal article" date="2020" name="Nat. Commun.">
        <title>Genome of Tripterygium wilfordii and identification of cytochrome P450 involved in triptolide biosynthesis.</title>
        <authorList>
            <person name="Tu L."/>
            <person name="Su P."/>
            <person name="Zhang Z."/>
            <person name="Gao L."/>
            <person name="Wang J."/>
            <person name="Hu T."/>
            <person name="Zhou J."/>
            <person name="Zhang Y."/>
            <person name="Zhao Y."/>
            <person name="Liu Y."/>
            <person name="Song Y."/>
            <person name="Tong Y."/>
            <person name="Lu Y."/>
            <person name="Yang J."/>
            <person name="Xu C."/>
            <person name="Jia M."/>
            <person name="Peters R.J."/>
            <person name="Huang L."/>
            <person name="Gao W."/>
        </authorList>
    </citation>
    <scope>NUCLEOTIDE SEQUENCE [LARGE SCALE GENOMIC DNA]</scope>
    <source>
        <strain evidence="15">cv. XIE 37</strain>
        <tissue evidence="14">Leaf</tissue>
    </source>
</reference>
<protein>
    <recommendedName>
        <fullName evidence="5 12">Pectate lyase</fullName>
        <ecNumber evidence="5 12">4.2.2.2</ecNumber>
    </recommendedName>
</protein>
<dbReference type="PANTHER" id="PTHR31683:SF69">
    <property type="entry name" value="PECTATE LYASE 7-RELATED"/>
    <property type="match status" value="1"/>
</dbReference>
<evidence type="ECO:0000256" key="11">
    <source>
        <dbReference type="ARBA" id="ARBA00023239"/>
    </source>
</evidence>
<dbReference type="EMBL" id="JAAARO010000015">
    <property type="protein sequence ID" value="KAF5734712.1"/>
    <property type="molecule type" value="Genomic_DNA"/>
</dbReference>
<feature type="chain" id="PRO_5029931047" description="Pectate lyase" evidence="12">
    <location>
        <begin position="27"/>
        <end position="438"/>
    </location>
</feature>
<gene>
    <name evidence="14" type="ORF">HS088_TW15G00204</name>
</gene>
<keyword evidence="8 12" id="KW-0732">Signal</keyword>
<dbReference type="Proteomes" id="UP000593562">
    <property type="component" value="Unassembled WGS sequence"/>
</dbReference>
<evidence type="ECO:0000256" key="4">
    <source>
        <dbReference type="ARBA" id="ARBA00010980"/>
    </source>
</evidence>
<evidence type="ECO:0000256" key="6">
    <source>
        <dbReference type="ARBA" id="ARBA00022512"/>
    </source>
</evidence>
<keyword evidence="11 12" id="KW-0456">Lyase</keyword>
<comment type="caution">
    <text evidence="14">The sequence shown here is derived from an EMBL/GenBank/DDBJ whole genome shotgun (WGS) entry which is preliminary data.</text>
</comment>
<evidence type="ECO:0000256" key="3">
    <source>
        <dbReference type="ARBA" id="ARBA00005220"/>
    </source>
</evidence>
<evidence type="ECO:0000256" key="2">
    <source>
        <dbReference type="ARBA" id="ARBA00004191"/>
    </source>
</evidence>
<evidence type="ECO:0000256" key="1">
    <source>
        <dbReference type="ARBA" id="ARBA00000695"/>
    </source>
</evidence>
<proteinExistence type="inferred from homology"/>
<dbReference type="FunCoup" id="A0A7J7CKX0">
    <property type="interactions" value="84"/>
</dbReference>
<keyword evidence="7 12" id="KW-0479">Metal-binding</keyword>
<dbReference type="GO" id="GO:0045490">
    <property type="term" value="P:pectin catabolic process"/>
    <property type="evidence" value="ECO:0007669"/>
    <property type="project" value="UniProtKB-UniPathway"/>
</dbReference>
<dbReference type="UniPathway" id="UPA00545">
    <property type="reaction ID" value="UER00824"/>
</dbReference>
<dbReference type="EC" id="4.2.2.2" evidence="5 12"/>
<evidence type="ECO:0000256" key="7">
    <source>
        <dbReference type="ARBA" id="ARBA00022723"/>
    </source>
</evidence>
<evidence type="ECO:0000256" key="10">
    <source>
        <dbReference type="ARBA" id="ARBA00023180"/>
    </source>
</evidence>
<name>A0A7J7CKX0_TRIWF</name>
<dbReference type="AlphaFoldDB" id="A0A7J7CKX0"/>
<evidence type="ECO:0000313" key="14">
    <source>
        <dbReference type="EMBL" id="KAF5734712.1"/>
    </source>
</evidence>
<dbReference type="Pfam" id="PF00544">
    <property type="entry name" value="Pectate_lyase_4"/>
    <property type="match status" value="1"/>
</dbReference>
<feature type="signal peptide" evidence="12">
    <location>
        <begin position="1"/>
        <end position="26"/>
    </location>
</feature>
<dbReference type="InterPro" id="IPR018082">
    <property type="entry name" value="AmbAllergen"/>
</dbReference>
<dbReference type="GO" id="GO:0030570">
    <property type="term" value="F:pectate lyase activity"/>
    <property type="evidence" value="ECO:0007669"/>
    <property type="project" value="UniProtKB-EC"/>
</dbReference>
<evidence type="ECO:0000256" key="12">
    <source>
        <dbReference type="RuleBase" id="RU361123"/>
    </source>
</evidence>
<dbReference type="InterPro" id="IPR011050">
    <property type="entry name" value="Pectin_lyase_fold/virulence"/>
</dbReference>
<dbReference type="InterPro" id="IPR012334">
    <property type="entry name" value="Pectin_lyas_fold"/>
</dbReference>
<comment type="pathway">
    <text evidence="3 12">Glycan metabolism; pectin degradation; 2-dehydro-3-deoxy-D-gluconate from pectin: step 2/5.</text>
</comment>